<keyword evidence="2" id="KW-1185">Reference proteome</keyword>
<accession>A0ABS5HYK6</accession>
<dbReference type="Proteomes" id="UP000811844">
    <property type="component" value="Unassembled WGS sequence"/>
</dbReference>
<proteinExistence type="predicted"/>
<evidence type="ECO:0000313" key="2">
    <source>
        <dbReference type="Proteomes" id="UP000811844"/>
    </source>
</evidence>
<reference evidence="1 2" key="1">
    <citation type="submission" date="2020-02" db="EMBL/GenBank/DDBJ databases">
        <title>Shewanella WXL01 sp. nov., a marine bacterium isolated from green algae in Luhuitou Fringing Reef (Northern South China Sea).</title>
        <authorList>
            <person name="Wang X."/>
        </authorList>
    </citation>
    <scope>NUCLEOTIDE SEQUENCE [LARGE SCALE GENOMIC DNA]</scope>
    <source>
        <strain evidence="1 2">MCCC 1A01895</strain>
    </source>
</reference>
<protein>
    <submittedName>
        <fullName evidence="1">Nucleotidyltransferase family protein</fullName>
    </submittedName>
</protein>
<dbReference type="PANTHER" id="PTHR39166:SF1">
    <property type="entry name" value="BLL1166 PROTEIN"/>
    <property type="match status" value="1"/>
</dbReference>
<dbReference type="PANTHER" id="PTHR39166">
    <property type="entry name" value="BLL1166 PROTEIN"/>
    <property type="match status" value="1"/>
</dbReference>
<dbReference type="InterPro" id="IPR009267">
    <property type="entry name" value="NTP_transf_6"/>
</dbReference>
<dbReference type="EMBL" id="JAAIKR010000001">
    <property type="protein sequence ID" value="MBR9726851.1"/>
    <property type="molecule type" value="Genomic_DNA"/>
</dbReference>
<name>A0ABS5HYK6_9GAMM</name>
<dbReference type="Pfam" id="PF06042">
    <property type="entry name" value="NTP_transf_6"/>
    <property type="match status" value="1"/>
</dbReference>
<gene>
    <name evidence="1" type="ORF">G3R48_02445</name>
</gene>
<sequence length="170" mass="19628">MRMDALTLCMRTFAQLGIDDWLIAAGFVRNLVWDKLHGFKAHNLNDIDVIYYCPHDTSVAKDIHIERQLQQQAALPFSVKNQARMHIRNHDAPYHSCLDAMRYWPEKQTAIGVKMMLIAPKQLNLQSAFSLNGLFNYTITPNPLRSQALFDQRISSKGWLERYPKLAIVT</sequence>
<organism evidence="1 2">
    <name type="scientific">Shewanella intestini</name>
    <dbReference type="NCBI Taxonomy" id="2017544"/>
    <lineage>
        <taxon>Bacteria</taxon>
        <taxon>Pseudomonadati</taxon>
        <taxon>Pseudomonadota</taxon>
        <taxon>Gammaproteobacteria</taxon>
        <taxon>Alteromonadales</taxon>
        <taxon>Shewanellaceae</taxon>
        <taxon>Shewanella</taxon>
    </lineage>
</organism>
<evidence type="ECO:0000313" key="1">
    <source>
        <dbReference type="EMBL" id="MBR9726851.1"/>
    </source>
</evidence>
<comment type="caution">
    <text evidence="1">The sequence shown here is derived from an EMBL/GenBank/DDBJ whole genome shotgun (WGS) entry which is preliminary data.</text>
</comment>